<dbReference type="GO" id="GO:0016301">
    <property type="term" value="F:kinase activity"/>
    <property type="evidence" value="ECO:0007669"/>
    <property type="project" value="UniProtKB-KW"/>
</dbReference>
<dbReference type="Pfam" id="PF03610">
    <property type="entry name" value="EIIA-man"/>
    <property type="match status" value="1"/>
</dbReference>
<dbReference type="PANTHER" id="PTHR33799:SF1">
    <property type="entry name" value="PTS SYSTEM MANNOSE-SPECIFIC EIIAB COMPONENT-RELATED"/>
    <property type="match status" value="1"/>
</dbReference>
<reference evidence="10 11" key="1">
    <citation type="submission" date="2019-12" db="EMBL/GenBank/DDBJ databases">
        <title>Lactobacillus hilgardii FLUB.</title>
        <authorList>
            <person name="Gustaw K."/>
        </authorList>
    </citation>
    <scope>NUCLEOTIDE SEQUENCE [LARGE SCALE GENOMIC DNA]</scope>
    <source>
        <strain evidence="10 11">FLUB</strain>
    </source>
</reference>
<evidence type="ECO:0000256" key="6">
    <source>
        <dbReference type="ARBA" id="ARBA00022679"/>
    </source>
</evidence>
<dbReference type="AlphaFoldDB" id="A0A6P1ECE0"/>
<evidence type="ECO:0000313" key="11">
    <source>
        <dbReference type="Proteomes" id="UP000465035"/>
    </source>
</evidence>
<evidence type="ECO:0000313" key="10">
    <source>
        <dbReference type="EMBL" id="QHB52423.1"/>
    </source>
</evidence>
<evidence type="ECO:0000256" key="2">
    <source>
        <dbReference type="ARBA" id="ARBA00022448"/>
    </source>
</evidence>
<keyword evidence="3" id="KW-0963">Cytoplasm</keyword>
<dbReference type="NCBIfam" id="TIGR00824">
    <property type="entry name" value="EIIA-man"/>
    <property type="match status" value="1"/>
</dbReference>
<evidence type="ECO:0000256" key="7">
    <source>
        <dbReference type="ARBA" id="ARBA00022683"/>
    </source>
</evidence>
<dbReference type="InterPro" id="IPR033887">
    <property type="entry name" value="PTS_IIA_man"/>
</dbReference>
<evidence type="ECO:0000256" key="5">
    <source>
        <dbReference type="ARBA" id="ARBA00022597"/>
    </source>
</evidence>
<dbReference type="InterPro" id="IPR004701">
    <property type="entry name" value="PTS_EIIA_man-typ"/>
</dbReference>
<keyword evidence="8" id="KW-0418">Kinase</keyword>
<dbReference type="InterPro" id="IPR051471">
    <property type="entry name" value="Bacterial_PTS_sugar_comp"/>
</dbReference>
<keyword evidence="5" id="KW-0762">Sugar transport</keyword>
<protein>
    <submittedName>
        <fullName evidence="10">PTS mannose transporter subunit IIA</fullName>
    </submittedName>
</protein>
<dbReference type="Proteomes" id="UP000465035">
    <property type="component" value="Chromosome"/>
</dbReference>
<dbReference type="Gene3D" id="3.40.50.510">
    <property type="entry name" value="Phosphotransferase system, mannose-type IIA component"/>
    <property type="match status" value="1"/>
</dbReference>
<dbReference type="GO" id="GO:0005737">
    <property type="term" value="C:cytoplasm"/>
    <property type="evidence" value="ECO:0007669"/>
    <property type="project" value="UniProtKB-SubCell"/>
</dbReference>
<dbReference type="InterPro" id="IPR036662">
    <property type="entry name" value="PTS_EIIA_man-typ_sf"/>
</dbReference>
<evidence type="ECO:0000256" key="3">
    <source>
        <dbReference type="ARBA" id="ARBA00022490"/>
    </source>
</evidence>
<name>A0A6P1ECE0_LENHI</name>
<dbReference type="PROSITE" id="PS51096">
    <property type="entry name" value="PTS_EIIA_TYPE_4"/>
    <property type="match status" value="1"/>
</dbReference>
<dbReference type="GO" id="GO:0016020">
    <property type="term" value="C:membrane"/>
    <property type="evidence" value="ECO:0007669"/>
    <property type="project" value="InterPro"/>
</dbReference>
<comment type="subcellular location">
    <subcellularLocation>
        <location evidence="1">Cytoplasm</location>
    </subcellularLocation>
</comment>
<dbReference type="PANTHER" id="PTHR33799">
    <property type="entry name" value="PTS PERMEASE-RELATED-RELATED"/>
    <property type="match status" value="1"/>
</dbReference>
<dbReference type="RefSeq" id="WP_003554735.1">
    <property type="nucleotide sequence ID" value="NZ_CABKOL010000102.1"/>
</dbReference>
<organism evidence="10 11">
    <name type="scientific">Lentilactobacillus hilgardii</name>
    <name type="common">Lactobacillus hilgardii</name>
    <dbReference type="NCBI Taxonomy" id="1588"/>
    <lineage>
        <taxon>Bacteria</taxon>
        <taxon>Bacillati</taxon>
        <taxon>Bacillota</taxon>
        <taxon>Bacilli</taxon>
        <taxon>Lactobacillales</taxon>
        <taxon>Lactobacillaceae</taxon>
        <taxon>Lentilactobacillus</taxon>
    </lineage>
</organism>
<dbReference type="GO" id="GO:0009401">
    <property type="term" value="P:phosphoenolpyruvate-dependent sugar phosphotransferase system"/>
    <property type="evidence" value="ECO:0007669"/>
    <property type="project" value="UniProtKB-KW"/>
</dbReference>
<dbReference type="GO" id="GO:0016773">
    <property type="term" value="F:phosphotransferase activity, alcohol group as acceptor"/>
    <property type="evidence" value="ECO:0007669"/>
    <property type="project" value="InterPro"/>
</dbReference>
<evidence type="ECO:0000256" key="4">
    <source>
        <dbReference type="ARBA" id="ARBA00022553"/>
    </source>
</evidence>
<keyword evidence="7" id="KW-0598">Phosphotransferase system</keyword>
<feature type="domain" description="PTS EIIA type-4" evidence="9">
    <location>
        <begin position="1"/>
        <end position="123"/>
    </location>
</feature>
<gene>
    <name evidence="10" type="ORF">GQR93_09560</name>
</gene>
<proteinExistence type="predicted"/>
<evidence type="ECO:0000259" key="9">
    <source>
        <dbReference type="PROSITE" id="PS51096"/>
    </source>
</evidence>
<keyword evidence="2" id="KW-0813">Transport</keyword>
<evidence type="ECO:0000256" key="8">
    <source>
        <dbReference type="ARBA" id="ARBA00022777"/>
    </source>
</evidence>
<evidence type="ECO:0000256" key="1">
    <source>
        <dbReference type="ARBA" id="ARBA00004496"/>
    </source>
</evidence>
<dbReference type="SUPFAM" id="SSF53062">
    <property type="entry name" value="PTS system fructose IIA component-like"/>
    <property type="match status" value="1"/>
</dbReference>
<dbReference type="CDD" id="cd00006">
    <property type="entry name" value="PTS_IIA_man"/>
    <property type="match status" value="1"/>
</dbReference>
<dbReference type="EMBL" id="CP047121">
    <property type="protein sequence ID" value="QHB52423.1"/>
    <property type="molecule type" value="Genomic_DNA"/>
</dbReference>
<keyword evidence="6" id="KW-0808">Transferase</keyword>
<dbReference type="InterPro" id="IPR013789">
    <property type="entry name" value="PTS_EIIA_man"/>
</dbReference>
<sequence>MISIIVASHGEFAEALIHTSEMIAGKQQNVAAVTLAPSDGIDALESKFKDVFKKLPRNDVLILTDLWGGSPFNAASKFVAEDPAHNALIAGVNLPLLLEAYMIKDQSLSKVVDHLTNVAASSIKQFELPDQSDGEDDLL</sequence>
<dbReference type="SMR" id="A0A6P1ECE0"/>
<keyword evidence="4" id="KW-0597">Phosphoprotein</keyword>
<accession>A0A6P1ECE0</accession>
<dbReference type="GeneID" id="69058613"/>